<feature type="domain" description="RNA polymerase sigma factor 70 region 4 type 2" evidence="8">
    <location>
        <begin position="124"/>
        <end position="166"/>
    </location>
</feature>
<dbReference type="PROSITE" id="PS01063">
    <property type="entry name" value="SIGMA70_ECF"/>
    <property type="match status" value="1"/>
</dbReference>
<dbReference type="EMBL" id="AWFB01000007">
    <property type="protein sequence ID" value="RAN35101.1"/>
    <property type="molecule type" value="Genomic_DNA"/>
</dbReference>
<dbReference type="GO" id="GO:0003677">
    <property type="term" value="F:DNA binding"/>
    <property type="evidence" value="ECO:0007669"/>
    <property type="project" value="UniProtKB-KW"/>
</dbReference>
<comment type="similarity">
    <text evidence="1 6">Belongs to the sigma-70 factor family. ECF subfamily.</text>
</comment>
<feature type="domain" description="RNA polymerase sigma-70 region 2" evidence="7">
    <location>
        <begin position="25"/>
        <end position="91"/>
    </location>
</feature>
<keyword evidence="2 6" id="KW-0805">Transcription regulation</keyword>
<keyword evidence="5 6" id="KW-0804">Transcription</keyword>
<dbReference type="SUPFAM" id="SSF88946">
    <property type="entry name" value="Sigma2 domain of RNA polymerase sigma factors"/>
    <property type="match status" value="1"/>
</dbReference>
<name>A0A062U1T9_9PROT</name>
<evidence type="ECO:0000313" key="10">
    <source>
        <dbReference type="Proteomes" id="UP000249123"/>
    </source>
</evidence>
<dbReference type="InterPro" id="IPR014284">
    <property type="entry name" value="RNA_pol_sigma-70_dom"/>
</dbReference>
<feature type="non-terminal residue" evidence="9">
    <location>
        <position position="1"/>
    </location>
</feature>
<dbReference type="CDD" id="cd06171">
    <property type="entry name" value="Sigma70_r4"/>
    <property type="match status" value="1"/>
</dbReference>
<dbReference type="AlphaFoldDB" id="A0A062U1T9"/>
<dbReference type="eggNOG" id="COG1595">
    <property type="taxonomic scope" value="Bacteria"/>
</dbReference>
<sequence length="208" mass="23140">CGTIWGSGHNEHSVGDCWSFIDELEAMLPQMRAFARSLCHDVTLADDIVQSACLKAWAAADTFDRTASMRPWILRIVRNEYLQHCRRSWRTVDVESGYLEDTLVDHCAAETVSDASRAIQEIYALPVKQRDAIILVLGAGLTYEEAGDVMGCSAGTIKSRVSRARAILMDGLSGVTQLSSRRDAVDFRNMPQMHWLVQHAEILMARAA</sequence>
<organism evidence="9 10">
    <name type="scientific">Hyphomonas pacifica</name>
    <dbReference type="NCBI Taxonomy" id="1280941"/>
    <lineage>
        <taxon>Bacteria</taxon>
        <taxon>Pseudomonadati</taxon>
        <taxon>Pseudomonadota</taxon>
        <taxon>Alphaproteobacteria</taxon>
        <taxon>Hyphomonadales</taxon>
        <taxon>Hyphomonadaceae</taxon>
        <taxon>Hyphomonas</taxon>
    </lineage>
</organism>
<keyword evidence="10" id="KW-1185">Reference proteome</keyword>
<dbReference type="Proteomes" id="UP000249123">
    <property type="component" value="Unassembled WGS sequence"/>
</dbReference>
<dbReference type="GO" id="GO:0016987">
    <property type="term" value="F:sigma factor activity"/>
    <property type="evidence" value="ECO:0007669"/>
    <property type="project" value="UniProtKB-KW"/>
</dbReference>
<dbReference type="PANTHER" id="PTHR43133">
    <property type="entry name" value="RNA POLYMERASE ECF-TYPE SIGMA FACTO"/>
    <property type="match status" value="1"/>
</dbReference>
<dbReference type="SUPFAM" id="SSF88659">
    <property type="entry name" value="Sigma3 and sigma4 domains of RNA polymerase sigma factors"/>
    <property type="match status" value="1"/>
</dbReference>
<dbReference type="InterPro" id="IPR013325">
    <property type="entry name" value="RNA_pol_sigma_r2"/>
</dbReference>
<comment type="caution">
    <text evidence="9">The sequence shown here is derived from an EMBL/GenBank/DDBJ whole genome shotgun (WGS) entry which is preliminary data.</text>
</comment>
<dbReference type="RefSeq" id="WP_051594683.1">
    <property type="nucleotide sequence ID" value="NZ_AWFA01000007.1"/>
</dbReference>
<dbReference type="NCBIfam" id="TIGR02937">
    <property type="entry name" value="sigma70-ECF"/>
    <property type="match status" value="1"/>
</dbReference>
<dbReference type="OrthoDB" id="9803470at2"/>
<reference evidence="9 10" key="1">
    <citation type="submission" date="2013-04" db="EMBL/GenBank/DDBJ databases">
        <title>Hyphomonas sp. T24B3 Genome Sequencing.</title>
        <authorList>
            <person name="Lai Q."/>
            <person name="Shao Z."/>
        </authorList>
    </citation>
    <scope>NUCLEOTIDE SEQUENCE [LARGE SCALE GENOMIC DNA]</scope>
    <source>
        <strain evidence="9 10">T24B3</strain>
    </source>
</reference>
<evidence type="ECO:0000256" key="3">
    <source>
        <dbReference type="ARBA" id="ARBA00023082"/>
    </source>
</evidence>
<keyword evidence="3 6" id="KW-0731">Sigma factor</keyword>
<dbReference type="Pfam" id="PF08281">
    <property type="entry name" value="Sigma70_r4_2"/>
    <property type="match status" value="1"/>
</dbReference>
<dbReference type="Pfam" id="PF04542">
    <property type="entry name" value="Sigma70_r2"/>
    <property type="match status" value="1"/>
</dbReference>
<accession>A0A062U1T9</accession>
<dbReference type="Gene3D" id="1.10.1740.10">
    <property type="match status" value="1"/>
</dbReference>
<dbReference type="InterPro" id="IPR000838">
    <property type="entry name" value="RNA_pol_sigma70_ECF_CS"/>
</dbReference>
<dbReference type="InterPro" id="IPR013249">
    <property type="entry name" value="RNA_pol_sigma70_r4_t2"/>
</dbReference>
<evidence type="ECO:0000256" key="2">
    <source>
        <dbReference type="ARBA" id="ARBA00023015"/>
    </source>
</evidence>
<evidence type="ECO:0000259" key="7">
    <source>
        <dbReference type="Pfam" id="PF04542"/>
    </source>
</evidence>
<dbReference type="InterPro" id="IPR036388">
    <property type="entry name" value="WH-like_DNA-bd_sf"/>
</dbReference>
<dbReference type="STRING" id="1280941.HY2_09525"/>
<dbReference type="Gene3D" id="1.10.10.10">
    <property type="entry name" value="Winged helix-like DNA-binding domain superfamily/Winged helix DNA-binding domain"/>
    <property type="match status" value="1"/>
</dbReference>
<keyword evidence="4 6" id="KW-0238">DNA-binding</keyword>
<dbReference type="InterPro" id="IPR013324">
    <property type="entry name" value="RNA_pol_sigma_r3/r4-like"/>
</dbReference>
<dbReference type="GO" id="GO:0006352">
    <property type="term" value="P:DNA-templated transcription initiation"/>
    <property type="evidence" value="ECO:0007669"/>
    <property type="project" value="InterPro"/>
</dbReference>
<evidence type="ECO:0000313" key="9">
    <source>
        <dbReference type="EMBL" id="RAN35101.1"/>
    </source>
</evidence>
<gene>
    <name evidence="9" type="ORF">HY3_09655</name>
</gene>
<dbReference type="InterPro" id="IPR039425">
    <property type="entry name" value="RNA_pol_sigma-70-like"/>
</dbReference>
<dbReference type="InterPro" id="IPR007627">
    <property type="entry name" value="RNA_pol_sigma70_r2"/>
</dbReference>
<evidence type="ECO:0000256" key="4">
    <source>
        <dbReference type="ARBA" id="ARBA00023125"/>
    </source>
</evidence>
<dbReference type="PANTHER" id="PTHR43133:SF25">
    <property type="entry name" value="RNA POLYMERASE SIGMA FACTOR RFAY-RELATED"/>
    <property type="match status" value="1"/>
</dbReference>
<protein>
    <recommendedName>
        <fullName evidence="6">RNA polymerase sigma factor</fullName>
    </recommendedName>
</protein>
<evidence type="ECO:0000259" key="8">
    <source>
        <dbReference type="Pfam" id="PF08281"/>
    </source>
</evidence>
<proteinExistence type="inferred from homology"/>
<evidence type="ECO:0000256" key="5">
    <source>
        <dbReference type="ARBA" id="ARBA00023163"/>
    </source>
</evidence>
<evidence type="ECO:0000256" key="6">
    <source>
        <dbReference type="RuleBase" id="RU000716"/>
    </source>
</evidence>
<evidence type="ECO:0000256" key="1">
    <source>
        <dbReference type="ARBA" id="ARBA00010641"/>
    </source>
</evidence>